<dbReference type="PRINTS" id="PR01752">
    <property type="entry name" value="UREASE"/>
</dbReference>
<sequence>MAYKISKDKYAELFGITTGDKVRLGDTNLIVKVEKDLTTYGDECIFGGGKSVRDGMAQSTGFSADEVLDMIITNVLIIDYTGIYKADIGIKNNLIAGIGKGGNPHIMDGVSPGLIIGANTEIISGEGKIITSGGVDAHVHFICPQQSAEALASGITTLIGGGTGPTTGTLATTITPNPTYIKMMLQATDTFPINIGFLGKGSSSGAKELRSQVEAGVMTLKLHEDWASSASAIDNCLSIADEYDVQVCIHTDSLNESCFVEESIAAFKNRAIHCYHIEGAGGGHAPDTITMLGELNVLPSSTSPTNPYTINTVDEHLDMLMVCHHLDKSIAEDVAFATSRIRKQTIAAEDILHDMGAISMFTSDSQAMGRVGEVVCRTWQIADKMKMQRGDLPEDAGSEADNFRVKRYIAKYTINPSITHGCSHIIGSVETGKLADLVIWDPRFFGIKPELVVKGGVVVQAQMGDPNASIATTQPVFSRPMYGALGKAVGDTSIAFVSKVSVENVAGYGLSKRIEPVKNTRQITKKDMKLNDALPKIKVDPNTYDVTADGVLITCEPVSKVPLAQLYSLF</sequence>
<comment type="cofactor">
    <cofactor evidence="5 8">
        <name>Ni cation</name>
        <dbReference type="ChEBI" id="CHEBI:25516"/>
    </cofactor>
    <text evidence="5 8">Binds 2 nickel ions per subunit.</text>
</comment>
<dbReference type="RefSeq" id="WP_407029670.1">
    <property type="nucleotide sequence ID" value="NZ_JAQGEF010000001.1"/>
</dbReference>
<keyword evidence="4 5" id="KW-0378">Hydrolase</keyword>
<evidence type="ECO:0000256" key="3">
    <source>
        <dbReference type="ARBA" id="ARBA00022723"/>
    </source>
</evidence>
<feature type="binding site" evidence="5 7">
    <location>
        <position position="223"/>
    </location>
    <ligand>
        <name>substrate</name>
    </ligand>
</feature>
<dbReference type="Pfam" id="PF01979">
    <property type="entry name" value="Amidohydro_1"/>
    <property type="match status" value="1"/>
</dbReference>
<dbReference type="Pfam" id="PF00449">
    <property type="entry name" value="Urease_alpha"/>
    <property type="match status" value="1"/>
</dbReference>
<dbReference type="InterPro" id="IPR017951">
    <property type="entry name" value="Urease_asu_c"/>
</dbReference>
<dbReference type="Gene3D" id="2.30.40.10">
    <property type="entry name" value="Urease, subunit C, domain 1"/>
    <property type="match status" value="1"/>
</dbReference>
<dbReference type="GO" id="GO:0009039">
    <property type="term" value="F:urease activity"/>
    <property type="evidence" value="ECO:0007669"/>
    <property type="project" value="UniProtKB-EC"/>
</dbReference>
<gene>
    <name evidence="5 11" type="primary">ureC</name>
    <name evidence="11" type="ORF">O3P16_00850</name>
</gene>
<dbReference type="InterPro" id="IPR011612">
    <property type="entry name" value="Urease_alpha_N_dom"/>
</dbReference>
<comment type="PTM">
    <text evidence="5">Carboxylation allows a single lysine to coordinate two nickel ions.</text>
</comment>
<feature type="binding site" evidence="5">
    <location>
        <position position="250"/>
    </location>
    <ligand>
        <name>Ni(2+)</name>
        <dbReference type="ChEBI" id="CHEBI:49786"/>
        <label>2</label>
    </ligand>
</feature>
<dbReference type="PANTHER" id="PTHR43440">
    <property type="entry name" value="UREASE"/>
    <property type="match status" value="1"/>
</dbReference>
<dbReference type="CDD" id="cd00375">
    <property type="entry name" value="Urease_alpha"/>
    <property type="match status" value="1"/>
</dbReference>
<evidence type="ECO:0000259" key="10">
    <source>
        <dbReference type="PROSITE" id="PS51368"/>
    </source>
</evidence>
<comment type="catalytic activity">
    <reaction evidence="5 8">
        <text>urea + 2 H2O + H(+) = hydrogencarbonate + 2 NH4(+)</text>
        <dbReference type="Rhea" id="RHEA:20557"/>
        <dbReference type="ChEBI" id="CHEBI:15377"/>
        <dbReference type="ChEBI" id="CHEBI:15378"/>
        <dbReference type="ChEBI" id="CHEBI:16199"/>
        <dbReference type="ChEBI" id="CHEBI:17544"/>
        <dbReference type="ChEBI" id="CHEBI:28938"/>
        <dbReference type="EC" id="3.5.1.5"/>
    </reaction>
</comment>
<comment type="subcellular location">
    <subcellularLocation>
        <location evidence="5 7">Cytoplasm</location>
    </subcellularLocation>
</comment>
<evidence type="ECO:0000256" key="1">
    <source>
        <dbReference type="ARBA" id="ARBA00004897"/>
    </source>
</evidence>
<dbReference type="NCBIfam" id="TIGR01792">
    <property type="entry name" value="urease_alph"/>
    <property type="match status" value="1"/>
</dbReference>
<dbReference type="SUPFAM" id="SSF51556">
    <property type="entry name" value="Metallo-dependent hydrolases"/>
    <property type="match status" value="1"/>
</dbReference>
<reference evidence="11 12" key="1">
    <citation type="submission" date="2022-12" db="EMBL/GenBank/DDBJ databases">
        <title>Chitinophagaceae gen. sp. nov., a new member of the family Chitinophagaceae, isolated from soil in a chemical factory.</title>
        <authorList>
            <person name="Ke Z."/>
        </authorList>
    </citation>
    <scope>NUCLEOTIDE SEQUENCE [LARGE SCALE GENOMIC DNA]</scope>
    <source>
        <strain evidence="11 12">LY-5</strain>
    </source>
</reference>
<dbReference type="InterPro" id="IPR050112">
    <property type="entry name" value="Urease_alpha_subunit"/>
</dbReference>
<evidence type="ECO:0000313" key="12">
    <source>
        <dbReference type="Proteomes" id="UP001210231"/>
    </source>
</evidence>
<evidence type="ECO:0000256" key="4">
    <source>
        <dbReference type="ARBA" id="ARBA00022801"/>
    </source>
</evidence>
<comment type="similarity">
    <text evidence="5 9">Belongs to the metallo-dependent hydrolases superfamily. Urease alpha subunit family.</text>
</comment>
<evidence type="ECO:0000256" key="5">
    <source>
        <dbReference type="HAMAP-Rule" id="MF_01953"/>
    </source>
</evidence>
<feature type="binding site" evidence="5">
    <location>
        <position position="364"/>
    </location>
    <ligand>
        <name>Ni(2+)</name>
        <dbReference type="ChEBI" id="CHEBI:49786"/>
        <label>1</label>
    </ligand>
</feature>
<feature type="binding site" description="via carbamate group" evidence="5">
    <location>
        <position position="221"/>
    </location>
    <ligand>
        <name>Ni(2+)</name>
        <dbReference type="ChEBI" id="CHEBI:49786"/>
        <label>2</label>
    </ligand>
</feature>
<dbReference type="Gene3D" id="3.20.20.140">
    <property type="entry name" value="Metal-dependent hydrolases"/>
    <property type="match status" value="1"/>
</dbReference>
<feature type="binding site" description="via carbamate group" evidence="5">
    <location>
        <position position="221"/>
    </location>
    <ligand>
        <name>Ni(2+)</name>
        <dbReference type="ChEBI" id="CHEBI:49786"/>
        <label>1</label>
    </ligand>
</feature>
<comment type="pathway">
    <text evidence="1 5">Nitrogen metabolism; urea degradation; CO(2) and NH(3) from urea (urease route): step 1/1.</text>
</comment>
<dbReference type="InterPro" id="IPR005848">
    <property type="entry name" value="Urease_asu"/>
</dbReference>
<dbReference type="HAMAP" id="MF_01953">
    <property type="entry name" value="Urease_alpha"/>
    <property type="match status" value="1"/>
</dbReference>
<protein>
    <recommendedName>
        <fullName evidence="5 6">Urease subunit alpha</fullName>
        <ecNumber evidence="5 6">3.5.1.5</ecNumber>
    </recommendedName>
    <alternativeName>
        <fullName evidence="5">Urea amidohydrolase subunit alpha</fullName>
    </alternativeName>
</protein>
<proteinExistence type="inferred from homology"/>
<evidence type="ECO:0000256" key="2">
    <source>
        <dbReference type="ARBA" id="ARBA00022596"/>
    </source>
</evidence>
<evidence type="ECO:0000256" key="9">
    <source>
        <dbReference type="RuleBase" id="RU004158"/>
    </source>
</evidence>
<dbReference type="InterPro" id="IPR006680">
    <property type="entry name" value="Amidohydro-rel"/>
</dbReference>
<accession>A0ABT4UET4</accession>
<dbReference type="EMBL" id="JAQGEF010000001">
    <property type="protein sequence ID" value="MDA3613338.1"/>
    <property type="molecule type" value="Genomic_DNA"/>
</dbReference>
<dbReference type="PROSITE" id="PS51368">
    <property type="entry name" value="UREASE_3"/>
    <property type="match status" value="1"/>
</dbReference>
<comment type="caution">
    <text evidence="11">The sequence shown here is derived from an EMBL/GenBank/DDBJ whole genome shotgun (WGS) entry which is preliminary data.</text>
</comment>
<keyword evidence="5 7" id="KW-0963">Cytoplasm</keyword>
<evidence type="ECO:0000256" key="6">
    <source>
        <dbReference type="NCBIfam" id="TIGR01792"/>
    </source>
</evidence>
<feature type="binding site" evidence="5">
    <location>
        <position position="140"/>
    </location>
    <ligand>
        <name>Ni(2+)</name>
        <dbReference type="ChEBI" id="CHEBI:49786"/>
        <label>1</label>
    </ligand>
</feature>
<comment type="subunit">
    <text evidence="5">Heterotrimer of UreA (gamma), UreB (beta) and UreC (alpha) subunits. Three heterotrimers associate to form the active enzyme.</text>
</comment>
<feature type="active site" description="Proton donor" evidence="5 7">
    <location>
        <position position="324"/>
    </location>
</feature>
<feature type="binding site" evidence="5">
    <location>
        <position position="138"/>
    </location>
    <ligand>
        <name>Ni(2+)</name>
        <dbReference type="ChEBI" id="CHEBI:49786"/>
        <label>1</label>
    </ligand>
</feature>
<organism evidence="11 12">
    <name type="scientific">Polluticaenibacter yanchengensis</name>
    <dbReference type="NCBI Taxonomy" id="3014562"/>
    <lineage>
        <taxon>Bacteria</taxon>
        <taxon>Pseudomonadati</taxon>
        <taxon>Bacteroidota</taxon>
        <taxon>Chitinophagia</taxon>
        <taxon>Chitinophagales</taxon>
        <taxon>Chitinophagaceae</taxon>
        <taxon>Polluticaenibacter</taxon>
    </lineage>
</organism>
<keyword evidence="2 5" id="KW-0533">Nickel</keyword>
<feature type="domain" description="Urease" evidence="10">
    <location>
        <begin position="133"/>
        <end position="570"/>
    </location>
</feature>
<feature type="binding site" evidence="5">
    <location>
        <position position="276"/>
    </location>
    <ligand>
        <name>Ni(2+)</name>
        <dbReference type="ChEBI" id="CHEBI:49786"/>
        <label>2</label>
    </ligand>
</feature>
<name>A0ABT4UET4_9BACT</name>
<evidence type="ECO:0000256" key="7">
    <source>
        <dbReference type="PROSITE-ProRule" id="PRU00700"/>
    </source>
</evidence>
<evidence type="ECO:0000256" key="8">
    <source>
        <dbReference type="RuleBase" id="RU000510"/>
    </source>
</evidence>
<dbReference type="Proteomes" id="UP001210231">
    <property type="component" value="Unassembled WGS sequence"/>
</dbReference>
<dbReference type="InterPro" id="IPR017950">
    <property type="entry name" value="Urease_AS"/>
</dbReference>
<keyword evidence="12" id="KW-1185">Reference proteome</keyword>
<dbReference type="InterPro" id="IPR011059">
    <property type="entry name" value="Metal-dep_hydrolase_composite"/>
</dbReference>
<dbReference type="PROSITE" id="PS00145">
    <property type="entry name" value="UREASE_2"/>
    <property type="match status" value="1"/>
</dbReference>
<dbReference type="InterPro" id="IPR032466">
    <property type="entry name" value="Metal_Hydrolase"/>
</dbReference>
<keyword evidence="3 5" id="KW-0479">Metal-binding</keyword>
<feature type="modified residue" description="N6-carboxylysine" evidence="5">
    <location>
        <position position="221"/>
    </location>
</feature>
<dbReference type="SUPFAM" id="SSF51338">
    <property type="entry name" value="Composite domain of metallo-dependent hydrolases"/>
    <property type="match status" value="2"/>
</dbReference>
<evidence type="ECO:0000313" key="11">
    <source>
        <dbReference type="EMBL" id="MDA3613338.1"/>
    </source>
</evidence>
<dbReference type="NCBIfam" id="NF009686">
    <property type="entry name" value="PRK13207.1"/>
    <property type="match status" value="1"/>
</dbReference>
<dbReference type="PANTHER" id="PTHR43440:SF1">
    <property type="entry name" value="UREASE"/>
    <property type="match status" value="1"/>
</dbReference>
<dbReference type="EC" id="3.5.1.5" evidence="5 6"/>